<dbReference type="OrthoDB" id="6481667at2759"/>
<keyword evidence="8" id="KW-1185">Reference proteome</keyword>
<keyword evidence="4 5" id="KW-0472">Membrane</keyword>
<evidence type="ECO:0000259" key="6">
    <source>
        <dbReference type="PROSITE" id="PS51225"/>
    </source>
</evidence>
<evidence type="ECO:0000256" key="2">
    <source>
        <dbReference type="ARBA" id="ARBA00022692"/>
    </source>
</evidence>
<evidence type="ECO:0000256" key="5">
    <source>
        <dbReference type="PROSITE-ProRule" id="PRU00581"/>
    </source>
</evidence>
<dbReference type="PANTHER" id="PTHR22776">
    <property type="entry name" value="MARVEL-CONTAINING POTENTIAL LIPID RAFT-ASSOCIATED PROTEIN"/>
    <property type="match status" value="1"/>
</dbReference>
<comment type="subcellular location">
    <subcellularLocation>
        <location evidence="1">Membrane</location>
        <topology evidence="1">Multi-pass membrane protein</topology>
    </subcellularLocation>
</comment>
<sequence>MSHSVTIQTRTVTTGSPSAINTTFCRSWTGILKLAQVVPINRYYNNVNMAQILGAISVGLSGYALSQYNSTTIENLFFLLIATTFMISSFILVLSYLCSYTTESIISKTVFELLFHAIAFALLLAASVTLIQRVSNGYYKQDKLQLGASAVGIVIMSLEVDAINDQFLGSGDIFLMLMATAFMIGTAIFIISYIFSPVSEAIIGKTNYEIIYNSFALFFIMIASIVVLAQESQREFGRRMVSAILGIVDAILYAGNTAMAVKNKI</sequence>
<dbReference type="STRING" id="543379.A0A232FN91"/>
<gene>
    <name evidence="7" type="ORF">TSAR_002946</name>
</gene>
<protein>
    <recommendedName>
        <fullName evidence="6">MARVEL domain-containing protein</fullName>
    </recommendedName>
</protein>
<proteinExistence type="predicted"/>
<accession>A0A232FN91</accession>
<dbReference type="Proteomes" id="UP000215335">
    <property type="component" value="Unassembled WGS sequence"/>
</dbReference>
<keyword evidence="2 5" id="KW-0812">Transmembrane</keyword>
<reference evidence="7 8" key="1">
    <citation type="journal article" date="2017" name="Curr. Biol.">
        <title>The Evolution of Venom by Co-option of Single-Copy Genes.</title>
        <authorList>
            <person name="Martinson E.O."/>
            <person name="Mrinalini"/>
            <person name="Kelkar Y.D."/>
            <person name="Chang C.H."/>
            <person name="Werren J.H."/>
        </authorList>
    </citation>
    <scope>NUCLEOTIDE SEQUENCE [LARGE SCALE GENOMIC DNA]</scope>
    <source>
        <strain evidence="7 8">Alberta</strain>
        <tissue evidence="7">Whole body</tissue>
    </source>
</reference>
<feature type="domain" description="MARVEL" evidence="6">
    <location>
        <begin position="100"/>
        <end position="265"/>
    </location>
</feature>
<dbReference type="PANTHER" id="PTHR22776:SF92">
    <property type="entry name" value="LD04844P"/>
    <property type="match status" value="1"/>
</dbReference>
<dbReference type="GO" id="GO:0016020">
    <property type="term" value="C:membrane"/>
    <property type="evidence" value="ECO:0007669"/>
    <property type="project" value="UniProtKB-SubCell"/>
</dbReference>
<name>A0A232FN91_9HYME</name>
<comment type="caution">
    <text evidence="7">The sequence shown here is derived from an EMBL/GenBank/DDBJ whole genome shotgun (WGS) entry which is preliminary data.</text>
</comment>
<dbReference type="AlphaFoldDB" id="A0A232FN91"/>
<evidence type="ECO:0000256" key="4">
    <source>
        <dbReference type="ARBA" id="ARBA00023136"/>
    </source>
</evidence>
<dbReference type="EMBL" id="NNAY01000006">
    <property type="protein sequence ID" value="OXU32105.1"/>
    <property type="molecule type" value="Genomic_DNA"/>
</dbReference>
<dbReference type="PROSITE" id="PS51225">
    <property type="entry name" value="MARVEL"/>
    <property type="match status" value="1"/>
</dbReference>
<evidence type="ECO:0000256" key="1">
    <source>
        <dbReference type="ARBA" id="ARBA00004141"/>
    </source>
</evidence>
<organism evidence="7 8">
    <name type="scientific">Trichomalopsis sarcophagae</name>
    <dbReference type="NCBI Taxonomy" id="543379"/>
    <lineage>
        <taxon>Eukaryota</taxon>
        <taxon>Metazoa</taxon>
        <taxon>Ecdysozoa</taxon>
        <taxon>Arthropoda</taxon>
        <taxon>Hexapoda</taxon>
        <taxon>Insecta</taxon>
        <taxon>Pterygota</taxon>
        <taxon>Neoptera</taxon>
        <taxon>Endopterygota</taxon>
        <taxon>Hymenoptera</taxon>
        <taxon>Apocrita</taxon>
        <taxon>Proctotrupomorpha</taxon>
        <taxon>Chalcidoidea</taxon>
        <taxon>Pteromalidae</taxon>
        <taxon>Pteromalinae</taxon>
        <taxon>Trichomalopsis</taxon>
    </lineage>
</organism>
<evidence type="ECO:0000313" key="7">
    <source>
        <dbReference type="EMBL" id="OXU32105.1"/>
    </source>
</evidence>
<keyword evidence="3" id="KW-1133">Transmembrane helix</keyword>
<dbReference type="InterPro" id="IPR008253">
    <property type="entry name" value="Marvel"/>
</dbReference>
<evidence type="ECO:0000313" key="8">
    <source>
        <dbReference type="Proteomes" id="UP000215335"/>
    </source>
</evidence>
<evidence type="ECO:0000256" key="3">
    <source>
        <dbReference type="ARBA" id="ARBA00022989"/>
    </source>
</evidence>
<dbReference type="InterPro" id="IPR050578">
    <property type="entry name" value="MARVEL-CKLF_proteins"/>
</dbReference>